<evidence type="ECO:0000313" key="2">
    <source>
        <dbReference type="Proteomes" id="UP000230179"/>
    </source>
</evidence>
<accession>A0A2H0UBD0</accession>
<dbReference type="EMBL" id="PFBL01000020">
    <property type="protein sequence ID" value="PIR83085.1"/>
    <property type="molecule type" value="Genomic_DNA"/>
</dbReference>
<proteinExistence type="predicted"/>
<dbReference type="AlphaFoldDB" id="A0A2H0UBD0"/>
<reference evidence="2" key="1">
    <citation type="submission" date="2017-09" db="EMBL/GenBank/DDBJ databases">
        <title>Depth-based differentiation of microbial function through sediment-hosted aquifers and enrichment of novel symbionts in the deep terrestrial subsurface.</title>
        <authorList>
            <person name="Probst A.J."/>
            <person name="Ladd B."/>
            <person name="Jarett J.K."/>
            <person name="Geller-Mcgrath D.E."/>
            <person name="Sieber C.M.K."/>
            <person name="Emerson J.B."/>
            <person name="Anantharaman K."/>
            <person name="Thomas B.C."/>
            <person name="Malmstrom R."/>
            <person name="Stieglmeier M."/>
            <person name="Klingl A."/>
            <person name="Woyke T."/>
            <person name="Ryan C.M."/>
            <person name="Banfield J.F."/>
        </authorList>
    </citation>
    <scope>NUCLEOTIDE SEQUENCE [LARGE SCALE GENOMIC DNA]</scope>
</reference>
<gene>
    <name evidence="1" type="ORF">COU19_02215</name>
</gene>
<sequence>MTRYLTALILGALILYGLVEAWPLLRGPALTIDSPADNATIDGGILTVSGTVARAAIFTINGSPVLYDQNGHFSSTLTFPRGGSILTFVESDRFGRTVTATRSIFVP</sequence>
<comment type="caution">
    <text evidence="1">The sequence shown here is derived from an EMBL/GenBank/DDBJ whole genome shotgun (WGS) entry which is preliminary data.</text>
</comment>
<dbReference type="Proteomes" id="UP000230179">
    <property type="component" value="Unassembled WGS sequence"/>
</dbReference>
<protein>
    <recommendedName>
        <fullName evidence="3">Bacterial spore germination immunoglobulin-like domain-containing protein</fullName>
    </recommendedName>
</protein>
<dbReference type="InterPro" id="IPR013783">
    <property type="entry name" value="Ig-like_fold"/>
</dbReference>
<name>A0A2H0UBD0_9BACT</name>
<dbReference type="Gene3D" id="2.60.40.10">
    <property type="entry name" value="Immunoglobulins"/>
    <property type="match status" value="1"/>
</dbReference>
<evidence type="ECO:0000313" key="1">
    <source>
        <dbReference type="EMBL" id="PIR83085.1"/>
    </source>
</evidence>
<dbReference type="Pfam" id="PF09136">
    <property type="entry name" value="Glucodextran_B"/>
    <property type="match status" value="1"/>
</dbReference>
<organism evidence="1 2">
    <name type="scientific">Candidatus Kaiserbacteria bacterium CG10_big_fil_rev_8_21_14_0_10_56_12</name>
    <dbReference type="NCBI Taxonomy" id="1974611"/>
    <lineage>
        <taxon>Bacteria</taxon>
        <taxon>Candidatus Kaiseribacteriota</taxon>
    </lineage>
</organism>
<evidence type="ECO:0008006" key="3">
    <source>
        <dbReference type="Google" id="ProtNLM"/>
    </source>
</evidence>